<reference evidence="2 4" key="2">
    <citation type="journal article" date="2013" name="Nature">
        <title>Insights into bilaterian evolution from three spiralian genomes.</title>
        <authorList>
            <person name="Simakov O."/>
            <person name="Marletaz F."/>
            <person name="Cho S.J."/>
            <person name="Edsinger-Gonzales E."/>
            <person name="Havlak P."/>
            <person name="Hellsten U."/>
            <person name="Kuo D.H."/>
            <person name="Larsson T."/>
            <person name="Lv J."/>
            <person name="Arendt D."/>
            <person name="Savage R."/>
            <person name="Osoegawa K."/>
            <person name="de Jong P."/>
            <person name="Grimwood J."/>
            <person name="Chapman J.A."/>
            <person name="Shapiro H."/>
            <person name="Aerts A."/>
            <person name="Otillar R.P."/>
            <person name="Terry A.Y."/>
            <person name="Boore J.L."/>
            <person name="Grigoriev I.V."/>
            <person name="Lindberg D.R."/>
            <person name="Seaver E.C."/>
            <person name="Weisblat D.A."/>
            <person name="Putnam N.H."/>
            <person name="Rokhsar D.S."/>
        </authorList>
    </citation>
    <scope>NUCLEOTIDE SEQUENCE</scope>
    <source>
        <strain evidence="2 4">I ESC-2004</strain>
    </source>
</reference>
<evidence type="ECO:0000313" key="4">
    <source>
        <dbReference type="Proteomes" id="UP000014760"/>
    </source>
</evidence>
<evidence type="ECO:0000256" key="1">
    <source>
        <dbReference type="SAM" id="Coils"/>
    </source>
</evidence>
<dbReference type="AlphaFoldDB" id="R7T8E8"/>
<evidence type="ECO:0000313" key="3">
    <source>
        <dbReference type="EnsemblMetazoa" id="CapteP203141"/>
    </source>
</evidence>
<accession>R7T8E8</accession>
<gene>
    <name evidence="2" type="ORF">CAPTEDRAFT_203141</name>
</gene>
<evidence type="ECO:0000313" key="2">
    <source>
        <dbReference type="EMBL" id="ELT89905.1"/>
    </source>
</evidence>
<keyword evidence="1" id="KW-0175">Coiled coil</keyword>
<dbReference type="HOGENOM" id="CLU_1908678_0_0_1"/>
<name>R7T8E8_CAPTE</name>
<dbReference type="EMBL" id="AMQN01014643">
    <property type="status" value="NOT_ANNOTATED_CDS"/>
    <property type="molecule type" value="Genomic_DNA"/>
</dbReference>
<dbReference type="Proteomes" id="UP000014760">
    <property type="component" value="Unassembled WGS sequence"/>
</dbReference>
<keyword evidence="4" id="KW-1185">Reference proteome</keyword>
<organism evidence="2">
    <name type="scientific">Capitella teleta</name>
    <name type="common">Polychaete worm</name>
    <dbReference type="NCBI Taxonomy" id="283909"/>
    <lineage>
        <taxon>Eukaryota</taxon>
        <taxon>Metazoa</taxon>
        <taxon>Spiralia</taxon>
        <taxon>Lophotrochozoa</taxon>
        <taxon>Annelida</taxon>
        <taxon>Polychaeta</taxon>
        <taxon>Sedentaria</taxon>
        <taxon>Scolecida</taxon>
        <taxon>Capitellidae</taxon>
        <taxon>Capitella</taxon>
    </lineage>
</organism>
<sequence>MTAEQASSPIKPHFSASFVTQPQIARWRTSMTLAISLETKDRREDLEERLMELDELKTEVNQALDLAERLIETIQMKVEQDETDGISKEDMIATVERLAKVYYNRQQLRTVRDGFDQDIQEVYEELNAMESAE</sequence>
<proteinExistence type="predicted"/>
<feature type="coiled-coil region" evidence="1">
    <location>
        <begin position="36"/>
        <end position="84"/>
    </location>
</feature>
<dbReference type="EnsemblMetazoa" id="CapteT203141">
    <property type="protein sequence ID" value="CapteP203141"/>
    <property type="gene ID" value="CapteG203141"/>
</dbReference>
<protein>
    <submittedName>
        <fullName evidence="2 3">Uncharacterized protein</fullName>
    </submittedName>
</protein>
<reference evidence="4" key="1">
    <citation type="submission" date="2012-12" db="EMBL/GenBank/DDBJ databases">
        <authorList>
            <person name="Hellsten U."/>
            <person name="Grimwood J."/>
            <person name="Chapman J.A."/>
            <person name="Shapiro H."/>
            <person name="Aerts A."/>
            <person name="Otillar R.P."/>
            <person name="Terry A.Y."/>
            <person name="Boore J.L."/>
            <person name="Simakov O."/>
            <person name="Marletaz F."/>
            <person name="Cho S.-J."/>
            <person name="Edsinger-Gonzales E."/>
            <person name="Havlak P."/>
            <person name="Kuo D.-H."/>
            <person name="Larsson T."/>
            <person name="Lv J."/>
            <person name="Arendt D."/>
            <person name="Savage R."/>
            <person name="Osoegawa K."/>
            <person name="de Jong P."/>
            <person name="Lindberg D.R."/>
            <person name="Seaver E.C."/>
            <person name="Weisblat D.A."/>
            <person name="Putnam N.H."/>
            <person name="Grigoriev I.V."/>
            <person name="Rokhsar D.S."/>
        </authorList>
    </citation>
    <scope>NUCLEOTIDE SEQUENCE</scope>
    <source>
        <strain evidence="4">I ESC-2004</strain>
    </source>
</reference>
<reference evidence="3" key="3">
    <citation type="submission" date="2015-06" db="UniProtKB">
        <authorList>
            <consortium name="EnsemblMetazoa"/>
        </authorList>
    </citation>
    <scope>IDENTIFICATION</scope>
</reference>
<dbReference type="EMBL" id="KB311130">
    <property type="protein sequence ID" value="ELT89905.1"/>
    <property type="molecule type" value="Genomic_DNA"/>
</dbReference>